<evidence type="ECO:0000256" key="1">
    <source>
        <dbReference type="SAM" id="MobiDB-lite"/>
    </source>
</evidence>
<sequence length="260" mass="29095">MDNKLIKSLEELERFFSSRMSEYEDKLLQASSVPDLAHSDISALSRDFSDFKVFVCKTLCHLKTQIELLSLGLDSHETVMRRKILLFHGIAETPHEKLNGTILNIFSKHLKLDDIHADHLDVCHRLGSSQGKSRPVLVRFSNMEQRRLAWDSKTALKGTGITISEFLTKTRHQVFMAGRKHFGVNNCWSAEGKIVVLTPDKSRRKISTMGELENLMSLYPACSSMPENSAATASTSTAKATGPSPKAAPLKAKVSRRGRR</sequence>
<keyword evidence="3" id="KW-1185">Reference proteome</keyword>
<dbReference type="OrthoDB" id="7482633at2759"/>
<dbReference type="AlphaFoldDB" id="A0A2W1B638"/>
<organism evidence="2 3">
    <name type="scientific">Helicoverpa armigera</name>
    <name type="common">Cotton bollworm</name>
    <name type="synonym">Heliothis armigera</name>
    <dbReference type="NCBI Taxonomy" id="29058"/>
    <lineage>
        <taxon>Eukaryota</taxon>
        <taxon>Metazoa</taxon>
        <taxon>Ecdysozoa</taxon>
        <taxon>Arthropoda</taxon>
        <taxon>Hexapoda</taxon>
        <taxon>Insecta</taxon>
        <taxon>Pterygota</taxon>
        <taxon>Neoptera</taxon>
        <taxon>Endopterygota</taxon>
        <taxon>Lepidoptera</taxon>
        <taxon>Glossata</taxon>
        <taxon>Ditrysia</taxon>
        <taxon>Noctuoidea</taxon>
        <taxon>Noctuidae</taxon>
        <taxon>Heliothinae</taxon>
        <taxon>Helicoverpa</taxon>
    </lineage>
</organism>
<dbReference type="Proteomes" id="UP000249218">
    <property type="component" value="Unassembled WGS sequence"/>
</dbReference>
<gene>
    <name evidence="2" type="primary">HaOG202664</name>
    <name evidence="2" type="ORF">B5X24_HaOG202664</name>
</gene>
<proteinExistence type="predicted"/>
<evidence type="ECO:0000313" key="3">
    <source>
        <dbReference type="Proteomes" id="UP000249218"/>
    </source>
</evidence>
<feature type="region of interest" description="Disordered" evidence="1">
    <location>
        <begin position="226"/>
        <end position="260"/>
    </location>
</feature>
<dbReference type="EMBL" id="KZ150731">
    <property type="protein sequence ID" value="PZC70355.1"/>
    <property type="molecule type" value="Genomic_DNA"/>
</dbReference>
<reference evidence="2 3" key="1">
    <citation type="journal article" date="2017" name="BMC Biol.">
        <title>Genomic innovations, transcriptional plasticity and gene loss underlying the evolution and divergence of two highly polyphagous and invasive Helicoverpa pest species.</title>
        <authorList>
            <person name="Pearce S.L."/>
            <person name="Clarke D.F."/>
            <person name="East P.D."/>
            <person name="Elfekih S."/>
            <person name="Gordon K.H."/>
            <person name="Jermiin L.S."/>
            <person name="McGaughran A."/>
            <person name="Oakeshott J.G."/>
            <person name="Papanikolaou A."/>
            <person name="Perera O.P."/>
            <person name="Rane R.V."/>
            <person name="Richards S."/>
            <person name="Tay W.T."/>
            <person name="Walsh T.K."/>
            <person name="Anderson A."/>
            <person name="Anderson C.J."/>
            <person name="Asgari S."/>
            <person name="Board P.G."/>
            <person name="Bretschneider A."/>
            <person name="Campbell P.M."/>
            <person name="Chertemps T."/>
            <person name="Christeller J.T."/>
            <person name="Coppin C.W."/>
            <person name="Downes S.J."/>
            <person name="Duan G."/>
            <person name="Farnsworth C.A."/>
            <person name="Good R.T."/>
            <person name="Han L.B."/>
            <person name="Han Y.C."/>
            <person name="Hatje K."/>
            <person name="Horne I."/>
            <person name="Huang Y.P."/>
            <person name="Hughes D.S."/>
            <person name="Jacquin-Joly E."/>
            <person name="James W."/>
            <person name="Jhangiani S."/>
            <person name="Kollmar M."/>
            <person name="Kuwar S.S."/>
            <person name="Li S."/>
            <person name="Liu N.Y."/>
            <person name="Maibeche M.T."/>
            <person name="Miller J.R."/>
            <person name="Montagne N."/>
            <person name="Perry T."/>
            <person name="Qu J."/>
            <person name="Song S.V."/>
            <person name="Sutton G.G."/>
            <person name="Vogel H."/>
            <person name="Walenz B.P."/>
            <person name="Xu W."/>
            <person name="Zhang H.J."/>
            <person name="Zou Z."/>
            <person name="Batterham P."/>
            <person name="Edwards O.R."/>
            <person name="Feyereisen R."/>
            <person name="Gibbs R.A."/>
            <person name="Heckel D.G."/>
            <person name="McGrath A."/>
            <person name="Robin C."/>
            <person name="Scherer S.E."/>
            <person name="Worley K.C."/>
            <person name="Wu Y.D."/>
        </authorList>
    </citation>
    <scope>NUCLEOTIDE SEQUENCE [LARGE SCALE GENOMIC DNA]</scope>
    <source>
        <strain evidence="2">Harm_GR_Male_#8</strain>
        <tissue evidence="2">Whole organism</tissue>
    </source>
</reference>
<name>A0A2W1B638_HELAM</name>
<protein>
    <submittedName>
        <fullName evidence="2">Uncharacterized protein</fullName>
    </submittedName>
</protein>
<feature type="compositionally biased region" description="Low complexity" evidence="1">
    <location>
        <begin position="229"/>
        <end position="241"/>
    </location>
</feature>
<evidence type="ECO:0000313" key="2">
    <source>
        <dbReference type="EMBL" id="PZC70355.1"/>
    </source>
</evidence>
<accession>A0A2W1B638</accession>